<dbReference type="CDD" id="cd05233">
    <property type="entry name" value="SDR_c"/>
    <property type="match status" value="1"/>
</dbReference>
<evidence type="ECO:0000313" key="4">
    <source>
        <dbReference type="EMBL" id="ROS44380.1"/>
    </source>
</evidence>
<gene>
    <name evidence="4" type="ORF">EDD35_6821</name>
</gene>
<dbReference type="Pfam" id="PF13561">
    <property type="entry name" value="adh_short_C2"/>
    <property type="match status" value="1"/>
</dbReference>
<dbReference type="InterPro" id="IPR036291">
    <property type="entry name" value="NAD(P)-bd_dom_sf"/>
</dbReference>
<dbReference type="SUPFAM" id="SSF51735">
    <property type="entry name" value="NAD(P)-binding Rossmann-fold domains"/>
    <property type="match status" value="1"/>
</dbReference>
<keyword evidence="2" id="KW-0560">Oxidoreductase</keyword>
<protein>
    <submittedName>
        <fullName evidence="4">Meso-butanediol dehydrogenase/(S,S)-butanediol dehydrogenase/diacetyl reductase</fullName>
    </submittedName>
</protein>
<dbReference type="EMBL" id="RKHY01000001">
    <property type="protein sequence ID" value="ROS44380.1"/>
    <property type="molecule type" value="Genomic_DNA"/>
</dbReference>
<dbReference type="GeneID" id="301848067"/>
<feature type="domain" description="Ketoreductase" evidence="3">
    <location>
        <begin position="10"/>
        <end position="177"/>
    </location>
</feature>
<dbReference type="InterPro" id="IPR002347">
    <property type="entry name" value="SDR_fam"/>
</dbReference>
<evidence type="ECO:0000313" key="5">
    <source>
        <dbReference type="Proteomes" id="UP000274843"/>
    </source>
</evidence>
<accession>A0A3N2H7T6</accession>
<dbReference type="PRINTS" id="PR00080">
    <property type="entry name" value="SDRFAMILY"/>
</dbReference>
<dbReference type="PANTHER" id="PTHR24321">
    <property type="entry name" value="DEHYDROGENASES, SHORT CHAIN"/>
    <property type="match status" value="1"/>
</dbReference>
<sequence>MSGEFEGRIGVVTGAASGLGAAVARRLHDQGATVVAADRSEILGADWVSARCDVSDEGDVRRLFELCRERFGRVDVLFNNAGISGAPARRVHEYEAAEWDRVLAVNLRGAFLVLRAALPLMLTGGGAVVNTASVGAVRARPGFAAYTASKAAVSMLTRQAALEYAGDGIRVNAVAPGLIDTPLAGDLTPQMRAETAARTPLGRLGTPEEVADLVTFLLSGAASYITGQTYLIDGGRCA</sequence>
<dbReference type="FunFam" id="3.40.50.720:FF:000084">
    <property type="entry name" value="Short-chain dehydrogenase reductase"/>
    <property type="match status" value="1"/>
</dbReference>
<evidence type="ECO:0000259" key="3">
    <source>
        <dbReference type="SMART" id="SM00822"/>
    </source>
</evidence>
<organism evidence="4 5">
    <name type="scientific">Amycolatopsis thermoflava</name>
    <dbReference type="NCBI Taxonomy" id="84480"/>
    <lineage>
        <taxon>Bacteria</taxon>
        <taxon>Bacillati</taxon>
        <taxon>Actinomycetota</taxon>
        <taxon>Actinomycetes</taxon>
        <taxon>Pseudonocardiales</taxon>
        <taxon>Pseudonocardiaceae</taxon>
        <taxon>Amycolatopsis</taxon>
        <taxon>Amycolatopsis methanolica group</taxon>
    </lineage>
</organism>
<comment type="caution">
    <text evidence="4">The sequence shown here is derived from an EMBL/GenBank/DDBJ whole genome shotgun (WGS) entry which is preliminary data.</text>
</comment>
<evidence type="ECO:0000256" key="2">
    <source>
        <dbReference type="ARBA" id="ARBA00023002"/>
    </source>
</evidence>
<dbReference type="RefSeq" id="WP_208722467.1">
    <property type="nucleotide sequence ID" value="NZ_RKHY01000001.1"/>
</dbReference>
<dbReference type="NCBIfam" id="NF005559">
    <property type="entry name" value="PRK07231.1"/>
    <property type="match status" value="1"/>
</dbReference>
<keyword evidence="5" id="KW-1185">Reference proteome</keyword>
<dbReference type="SMART" id="SM00822">
    <property type="entry name" value="PKS_KR"/>
    <property type="match status" value="1"/>
</dbReference>
<dbReference type="AlphaFoldDB" id="A0A3N2H7T6"/>
<dbReference type="GO" id="GO:0016491">
    <property type="term" value="F:oxidoreductase activity"/>
    <property type="evidence" value="ECO:0007669"/>
    <property type="project" value="UniProtKB-KW"/>
</dbReference>
<name>A0A3N2H7T6_9PSEU</name>
<dbReference type="Gene3D" id="3.40.50.720">
    <property type="entry name" value="NAD(P)-binding Rossmann-like Domain"/>
    <property type="match status" value="1"/>
</dbReference>
<dbReference type="PRINTS" id="PR00081">
    <property type="entry name" value="GDHRDH"/>
</dbReference>
<evidence type="ECO:0000256" key="1">
    <source>
        <dbReference type="ARBA" id="ARBA00006484"/>
    </source>
</evidence>
<dbReference type="PANTHER" id="PTHR24321:SF14">
    <property type="entry name" value="SHORT-CHAIN TYPE DEHYDROGENASE_REDUCTASE BLR2146-RELATED"/>
    <property type="match status" value="1"/>
</dbReference>
<dbReference type="PROSITE" id="PS00061">
    <property type="entry name" value="ADH_SHORT"/>
    <property type="match status" value="1"/>
</dbReference>
<dbReference type="InterPro" id="IPR057326">
    <property type="entry name" value="KR_dom"/>
</dbReference>
<dbReference type="InterPro" id="IPR020904">
    <property type="entry name" value="Sc_DH/Rdtase_CS"/>
</dbReference>
<comment type="similarity">
    <text evidence="1">Belongs to the short-chain dehydrogenases/reductases (SDR) family.</text>
</comment>
<reference evidence="4 5" key="1">
    <citation type="submission" date="2018-11" db="EMBL/GenBank/DDBJ databases">
        <title>Sequencing the genomes of 1000 actinobacteria strains.</title>
        <authorList>
            <person name="Klenk H.-P."/>
        </authorList>
    </citation>
    <scope>NUCLEOTIDE SEQUENCE [LARGE SCALE GENOMIC DNA]</scope>
    <source>
        <strain evidence="4 5">DSM 44348</strain>
    </source>
</reference>
<proteinExistence type="inferred from homology"/>
<dbReference type="Proteomes" id="UP000274843">
    <property type="component" value="Unassembled WGS sequence"/>
</dbReference>